<feature type="repeat" description="Solcar" evidence="11">
    <location>
        <begin position="21"/>
        <end position="105"/>
    </location>
</feature>
<sequence>MASAPIMTEDEMRRKMRETKLPIPYKVVVGAIAGIVGTTAIFPLDMVKTRLQAGKGNFTSPIDCARKLLAAEGIGGFYNGLIPNLVGVTPEKAIKLAANEIFREALSEKDGSIKFHNEVLSGAGAGTCQVVATTPMELVKIRMQMQATLPVEQRQSTMTVVRKLGVRGCYAGGVATLMRDVPFSIIFFPLYANIKNMLATKDGDNSIASLLAAGCAAGAVASACVTPTDVVKTRLQVDGGKEKYGNIANCYRMVIKQEGVGALFAGALPRMTVVGPLFGIALLSFEKMKEYLILSGKL</sequence>
<evidence type="ECO:0000256" key="10">
    <source>
        <dbReference type="ARBA" id="ARBA00023136"/>
    </source>
</evidence>
<evidence type="ECO:0008006" key="15">
    <source>
        <dbReference type="Google" id="ProtNLM"/>
    </source>
</evidence>
<organism evidence="14">
    <name type="scientific">Fibrocapsa japonica</name>
    <dbReference type="NCBI Taxonomy" id="94617"/>
    <lineage>
        <taxon>Eukaryota</taxon>
        <taxon>Sar</taxon>
        <taxon>Stramenopiles</taxon>
        <taxon>Ochrophyta</taxon>
        <taxon>Raphidophyceae</taxon>
        <taxon>Chattonellales</taxon>
        <taxon>Chattonellaceae</taxon>
        <taxon>Fibrocapsa</taxon>
    </lineage>
</organism>
<keyword evidence="3 12" id="KW-0813">Transport</keyword>
<keyword evidence="7" id="KW-0106">Calcium</keyword>
<keyword evidence="6" id="KW-0999">Mitochondrion inner membrane</keyword>
<evidence type="ECO:0000256" key="9">
    <source>
        <dbReference type="ARBA" id="ARBA00023128"/>
    </source>
</evidence>
<dbReference type="PANTHER" id="PTHR45678:SF9">
    <property type="entry name" value="CALCIUM-BINDING MITOCHONDRIAL CARRIER PROTEIN ARALAR1"/>
    <property type="match status" value="1"/>
</dbReference>
<dbReference type="PANTHER" id="PTHR45678">
    <property type="entry name" value="MITOCHONDRIAL 2-OXODICARBOXYLATE CARRIER 1-RELATED"/>
    <property type="match status" value="1"/>
</dbReference>
<keyword evidence="4 11" id="KW-0812">Transmembrane</keyword>
<evidence type="ECO:0000256" key="8">
    <source>
        <dbReference type="ARBA" id="ARBA00022989"/>
    </source>
</evidence>
<reference evidence="14" key="1">
    <citation type="submission" date="2021-01" db="EMBL/GenBank/DDBJ databases">
        <authorList>
            <person name="Corre E."/>
            <person name="Pelletier E."/>
            <person name="Niang G."/>
            <person name="Scheremetjew M."/>
            <person name="Finn R."/>
            <person name="Kale V."/>
            <person name="Holt S."/>
            <person name="Cochrane G."/>
            <person name="Meng A."/>
            <person name="Brown T."/>
            <person name="Cohen L."/>
        </authorList>
    </citation>
    <scope>NUCLEOTIDE SEQUENCE</scope>
    <source>
        <strain evidence="14">CCMP1661</strain>
    </source>
</reference>
<dbReference type="Pfam" id="PF00153">
    <property type="entry name" value="Mito_carr"/>
    <property type="match status" value="3"/>
</dbReference>
<evidence type="ECO:0000256" key="4">
    <source>
        <dbReference type="ARBA" id="ARBA00022692"/>
    </source>
</evidence>
<dbReference type="PROSITE" id="PS50920">
    <property type="entry name" value="SOLCAR"/>
    <property type="match status" value="3"/>
</dbReference>
<protein>
    <recommendedName>
        <fullName evidence="15">Mitochondrial carrier protein</fullName>
    </recommendedName>
</protein>
<evidence type="ECO:0000256" key="7">
    <source>
        <dbReference type="ARBA" id="ARBA00022837"/>
    </source>
</evidence>
<dbReference type="SUPFAM" id="SSF103506">
    <property type="entry name" value="Mitochondrial carrier"/>
    <property type="match status" value="1"/>
</dbReference>
<evidence type="ECO:0000313" key="14">
    <source>
        <dbReference type="EMBL" id="CAD9860909.1"/>
    </source>
</evidence>
<dbReference type="Gene3D" id="1.50.40.10">
    <property type="entry name" value="Mitochondrial carrier domain"/>
    <property type="match status" value="1"/>
</dbReference>
<evidence type="ECO:0000256" key="6">
    <source>
        <dbReference type="ARBA" id="ARBA00022792"/>
    </source>
</evidence>
<name>A0A7S2UY83_9STRA</name>
<evidence type="ECO:0000256" key="12">
    <source>
        <dbReference type="RuleBase" id="RU000488"/>
    </source>
</evidence>
<keyword evidence="8 13" id="KW-1133">Transmembrane helix</keyword>
<proteinExistence type="inferred from homology"/>
<evidence type="ECO:0000256" key="13">
    <source>
        <dbReference type="SAM" id="Phobius"/>
    </source>
</evidence>
<evidence type="ECO:0000256" key="3">
    <source>
        <dbReference type="ARBA" id="ARBA00022448"/>
    </source>
</evidence>
<evidence type="ECO:0000256" key="1">
    <source>
        <dbReference type="ARBA" id="ARBA00004448"/>
    </source>
</evidence>
<comment type="subcellular location">
    <subcellularLocation>
        <location evidence="1">Mitochondrion inner membrane</location>
        <topology evidence="1">Multi-pass membrane protein</topology>
    </subcellularLocation>
</comment>
<keyword evidence="10 11" id="KW-0472">Membrane</keyword>
<dbReference type="GO" id="GO:0005743">
    <property type="term" value="C:mitochondrial inner membrane"/>
    <property type="evidence" value="ECO:0007669"/>
    <property type="project" value="UniProtKB-SubCell"/>
</dbReference>
<evidence type="ECO:0000256" key="11">
    <source>
        <dbReference type="PROSITE-ProRule" id="PRU00282"/>
    </source>
</evidence>
<dbReference type="InterPro" id="IPR018108">
    <property type="entry name" value="MCP_transmembrane"/>
</dbReference>
<keyword evidence="9" id="KW-0496">Mitochondrion</keyword>
<accession>A0A7S2UY83</accession>
<dbReference type="GO" id="GO:0022857">
    <property type="term" value="F:transmembrane transporter activity"/>
    <property type="evidence" value="ECO:0007669"/>
    <property type="project" value="TreeGrafter"/>
</dbReference>
<dbReference type="InterPro" id="IPR002067">
    <property type="entry name" value="MCP"/>
</dbReference>
<dbReference type="EMBL" id="HBHR01007019">
    <property type="protein sequence ID" value="CAD9860909.1"/>
    <property type="molecule type" value="Transcribed_RNA"/>
</dbReference>
<dbReference type="InterPro" id="IPR023395">
    <property type="entry name" value="MCP_dom_sf"/>
</dbReference>
<evidence type="ECO:0000256" key="2">
    <source>
        <dbReference type="ARBA" id="ARBA00006375"/>
    </source>
</evidence>
<feature type="transmembrane region" description="Helical" evidence="13">
    <location>
        <begin position="23"/>
        <end position="44"/>
    </location>
</feature>
<keyword evidence="5" id="KW-0677">Repeat</keyword>
<evidence type="ECO:0000256" key="5">
    <source>
        <dbReference type="ARBA" id="ARBA00022737"/>
    </source>
</evidence>
<feature type="repeat" description="Solcar" evidence="11">
    <location>
        <begin position="205"/>
        <end position="291"/>
    </location>
</feature>
<comment type="similarity">
    <text evidence="2 12">Belongs to the mitochondrial carrier (TC 2.A.29) family.</text>
</comment>
<dbReference type="PRINTS" id="PR00926">
    <property type="entry name" value="MITOCARRIER"/>
</dbReference>
<gene>
    <name evidence="14" type="ORF">FJAP1339_LOCUS3430</name>
</gene>
<dbReference type="AlphaFoldDB" id="A0A7S2UY83"/>
<feature type="repeat" description="Solcar" evidence="11">
    <location>
        <begin position="113"/>
        <end position="197"/>
    </location>
</feature>
<dbReference type="InterPro" id="IPR051028">
    <property type="entry name" value="Mito_Solute_Carrier"/>
</dbReference>